<dbReference type="EMBL" id="DSJL01000001">
    <property type="protein sequence ID" value="HEF64097.1"/>
    <property type="molecule type" value="Genomic_DNA"/>
</dbReference>
<protein>
    <submittedName>
        <fullName evidence="1">Regulator</fullName>
    </submittedName>
</protein>
<dbReference type="NCBIfam" id="TIGR03879">
    <property type="entry name" value="near_KaiC_dom"/>
    <property type="match status" value="1"/>
</dbReference>
<dbReference type="InterPro" id="IPR022285">
    <property type="entry name" value="CHP03879_regulat_dom_put"/>
</dbReference>
<dbReference type="AlphaFoldDB" id="A0A7C2B0E8"/>
<organism evidence="1">
    <name type="scientific">Thermomicrobium roseum</name>
    <dbReference type="NCBI Taxonomy" id="500"/>
    <lineage>
        <taxon>Bacteria</taxon>
        <taxon>Pseudomonadati</taxon>
        <taxon>Thermomicrobiota</taxon>
        <taxon>Thermomicrobia</taxon>
        <taxon>Thermomicrobiales</taxon>
        <taxon>Thermomicrobiaceae</taxon>
        <taxon>Thermomicrobium</taxon>
    </lineage>
</organism>
<proteinExistence type="predicted"/>
<comment type="caution">
    <text evidence="1">The sequence shown here is derived from an EMBL/GenBank/DDBJ whole genome shotgun (WGS) entry which is preliminary data.</text>
</comment>
<dbReference type="PANTHER" id="PTHR40727">
    <property type="entry name" value="TRANSCRIPTION REGULATOR, ENCODED NEXT TO RECA SUPERFAMILY ATPASE-RELATED"/>
    <property type="match status" value="1"/>
</dbReference>
<reference evidence="1" key="1">
    <citation type="journal article" date="2020" name="mSystems">
        <title>Genome- and Community-Level Interaction Insights into Carbon Utilization and Element Cycling Functions of Hydrothermarchaeota in Hydrothermal Sediment.</title>
        <authorList>
            <person name="Zhou Z."/>
            <person name="Liu Y."/>
            <person name="Xu W."/>
            <person name="Pan J."/>
            <person name="Luo Z.H."/>
            <person name="Li M."/>
        </authorList>
    </citation>
    <scope>NUCLEOTIDE SEQUENCE [LARGE SCALE GENOMIC DNA]</scope>
    <source>
        <strain evidence="1">SpSt-222</strain>
    </source>
</reference>
<dbReference type="PANTHER" id="PTHR40727:SF1">
    <property type="entry name" value="BACTERIO-OPSIN ACTIVATOR"/>
    <property type="match status" value="1"/>
</dbReference>
<name>A0A7C2B0E8_THERO</name>
<sequence>MTPIEVTPQPPDIDQRALRVFLKAIELVGGPRQLVELRRLTWLPSLMEAAYAVVLAEEHHWSAEEIARFLGVSTAALRHLLRAPEAAVLERLRGEEPSEHNVHVAGGLAKLALDALRREEESSSPEPEV</sequence>
<gene>
    <name evidence="1" type="ORF">ENP47_00570</name>
</gene>
<accession>A0A7C2B0E8</accession>
<evidence type="ECO:0000313" key="1">
    <source>
        <dbReference type="EMBL" id="HEF64097.1"/>
    </source>
</evidence>